<proteinExistence type="predicted"/>
<comment type="function">
    <text evidence="1">May be involved in the biogenesis of curli organelles.</text>
</comment>
<evidence type="ECO:0000313" key="5">
    <source>
        <dbReference type="EMBL" id="NER18501.1"/>
    </source>
</evidence>
<evidence type="ECO:0000256" key="4">
    <source>
        <dbReference type="SAM" id="SignalP"/>
    </source>
</evidence>
<dbReference type="AlphaFoldDB" id="A0A6M0CKT7"/>
<protein>
    <recommendedName>
        <fullName evidence="2">Curli production assembly/transport component CsgF</fullName>
    </recommendedName>
</protein>
<dbReference type="InterPro" id="IPR018893">
    <property type="entry name" value="T8SS_CsgF"/>
</dbReference>
<dbReference type="Pfam" id="PF10614">
    <property type="entry name" value="CsgF"/>
    <property type="match status" value="1"/>
</dbReference>
<name>A0A6M0CKT7_9FLAO</name>
<evidence type="ECO:0000313" key="6">
    <source>
        <dbReference type="Proteomes" id="UP000474296"/>
    </source>
</evidence>
<organism evidence="5 6">
    <name type="scientific">Spongiivirga citrea</name>
    <dbReference type="NCBI Taxonomy" id="1481457"/>
    <lineage>
        <taxon>Bacteria</taxon>
        <taxon>Pseudomonadati</taxon>
        <taxon>Bacteroidota</taxon>
        <taxon>Flavobacteriia</taxon>
        <taxon>Flavobacteriales</taxon>
        <taxon>Flavobacteriaceae</taxon>
        <taxon>Spongiivirga</taxon>
    </lineage>
</organism>
<dbReference type="Proteomes" id="UP000474296">
    <property type="component" value="Unassembled WGS sequence"/>
</dbReference>
<evidence type="ECO:0000256" key="3">
    <source>
        <dbReference type="ARBA" id="ARBA00022729"/>
    </source>
</evidence>
<comment type="caution">
    <text evidence="5">The sequence shown here is derived from an EMBL/GenBank/DDBJ whole genome shotgun (WGS) entry which is preliminary data.</text>
</comment>
<keyword evidence="6" id="KW-1185">Reference proteome</keyword>
<sequence>MKLRLSILTVLFSLFSFIDASAQQFVYKPVNPAFGGDTFNYNWLLSSAESQNKFKEPEEEREELSELEQFTQDLNRQLLNQLSRQLFEDEFGDESFEEGTFTFGSLFVEIAPGSGGLNIDILDTNTGEKTQIIVPTF</sequence>
<reference evidence="5 6" key="1">
    <citation type="submission" date="2020-01" db="EMBL/GenBank/DDBJ databases">
        <title>Spongiivirga citrea KCTC 32990T.</title>
        <authorList>
            <person name="Wang G."/>
        </authorList>
    </citation>
    <scope>NUCLEOTIDE SEQUENCE [LARGE SCALE GENOMIC DNA]</scope>
    <source>
        <strain evidence="5 6">KCTC 32990</strain>
    </source>
</reference>
<gene>
    <name evidence="5" type="ORF">GWK10_14880</name>
</gene>
<keyword evidence="3 4" id="KW-0732">Signal</keyword>
<evidence type="ECO:0000256" key="1">
    <source>
        <dbReference type="ARBA" id="ARBA00003989"/>
    </source>
</evidence>
<evidence type="ECO:0000256" key="2">
    <source>
        <dbReference type="ARBA" id="ARBA00014031"/>
    </source>
</evidence>
<dbReference type="RefSeq" id="WP_164033189.1">
    <property type="nucleotide sequence ID" value="NZ_JAABOQ010000006.1"/>
</dbReference>
<accession>A0A6M0CKT7</accession>
<feature type="signal peptide" evidence="4">
    <location>
        <begin position="1"/>
        <end position="22"/>
    </location>
</feature>
<feature type="chain" id="PRO_5026647966" description="Curli production assembly/transport component CsgF" evidence="4">
    <location>
        <begin position="23"/>
        <end position="137"/>
    </location>
</feature>
<dbReference type="EMBL" id="JAABOQ010000006">
    <property type="protein sequence ID" value="NER18501.1"/>
    <property type="molecule type" value="Genomic_DNA"/>
</dbReference>